<dbReference type="Proteomes" id="UP001189915">
    <property type="component" value="Unassembled WGS sequence"/>
</dbReference>
<gene>
    <name evidence="1" type="ORF">LMG18091_02233</name>
</gene>
<comment type="caution">
    <text evidence="1">The sequence shown here is derived from an EMBL/GenBank/DDBJ whole genome shotgun (WGS) entry which is preliminary data.</text>
</comment>
<dbReference type="RefSeq" id="WP_316869857.1">
    <property type="nucleotide sequence ID" value="NZ_CATWAF010000003.1"/>
</dbReference>
<evidence type="ECO:0000313" key="1">
    <source>
        <dbReference type="EMBL" id="CAJ0696148.1"/>
    </source>
</evidence>
<organism evidence="1 2">
    <name type="scientific">Ralstonia wenshanensis</name>
    <dbReference type="NCBI Taxonomy" id="2842456"/>
    <lineage>
        <taxon>Bacteria</taxon>
        <taxon>Pseudomonadati</taxon>
        <taxon>Pseudomonadota</taxon>
        <taxon>Betaproteobacteria</taxon>
        <taxon>Burkholderiales</taxon>
        <taxon>Burkholderiaceae</taxon>
        <taxon>Ralstonia</taxon>
    </lineage>
</organism>
<accession>A0AAD2ER35</accession>
<protein>
    <submittedName>
        <fullName evidence="1">Uncharacterized protein</fullName>
    </submittedName>
</protein>
<sequence length="241" mass="26118">MPNSLYVPLDQLPDTLAELQSIVGASLAEFGLPPASVAFDRDGAEATLLQAFVQVSGERLEHACWLSFTEQAGRREVSDGRRFMVGVQTRDSWTFAGIVALGLCRYASSLVFDDAGVLGESESYSADGLHAALTTLSAKDQSHQARLAACDLALDENLDACGIVDDGAFDLLDTAYWYDSAATVGWVEQRLRVLAARLDRGEGLSLFDPVTWSQADVTDRAGFKQWVEKHFPALGKVVRGE</sequence>
<proteinExistence type="predicted"/>
<dbReference type="AlphaFoldDB" id="A0AAD2ER35"/>
<reference evidence="1 2" key="1">
    <citation type="submission" date="2023-07" db="EMBL/GenBank/DDBJ databases">
        <authorList>
            <person name="Peeters C."/>
        </authorList>
    </citation>
    <scope>NUCLEOTIDE SEQUENCE [LARGE SCALE GENOMIC DNA]</scope>
    <source>
        <strain evidence="1 2">LMG 18091</strain>
    </source>
</reference>
<name>A0AAD2ER35_9RALS</name>
<evidence type="ECO:0000313" key="2">
    <source>
        <dbReference type="Proteomes" id="UP001189915"/>
    </source>
</evidence>
<dbReference type="EMBL" id="CATWAF010000003">
    <property type="protein sequence ID" value="CAJ0696148.1"/>
    <property type="molecule type" value="Genomic_DNA"/>
</dbReference>
<keyword evidence="2" id="KW-1185">Reference proteome</keyword>